<geneLocation type="plasmid" evidence="5">
    <name>pac1084_1</name>
</geneLocation>
<keyword evidence="2" id="KW-0547">Nucleotide-binding</keyword>
<dbReference type="InterPro" id="IPR036597">
    <property type="entry name" value="Fido-like_dom_sf"/>
</dbReference>
<dbReference type="InterPro" id="IPR003812">
    <property type="entry name" value="Fido"/>
</dbReference>
<sequence>MTDSSISEWLAIAQAGQDKPPKKDIERVIAWVNDLVTERHIEALACDLLILDPERMSIAAMVAIYRTSVVLKNEIPSWYDFEWKLRAELSRRKRDDVMLDVGPESLDDDRVAMFEALALKLQSSPPKIDPKVLTATPLSRGAKVNQAFAEAWLSNLLEKIRLSIPAAEGILLRNDLPSGKEADASDLIGTYDVIYKDRLAGGPTDFKQFEQQILQTHATILKARRDKLPGRYRTFRVWVGDYDFVDPNKVRLTLQAGFEILTTITSPFARAIYVGFLITEVHPFMDGNGRVSRLMMNAELARASLPRIVLPENLWAGYMEGVRDISLHGNPEELAAILEIALAWSASVPWGNRKNVLKAIGEAKSTMRNVEKCEAWIAQYLT</sequence>
<dbReference type="Gene3D" id="1.10.3290.10">
    <property type="entry name" value="Fido-like domain"/>
    <property type="match status" value="1"/>
</dbReference>
<feature type="active site" evidence="1">
    <location>
        <position position="282"/>
    </location>
</feature>
<dbReference type="SUPFAM" id="SSF140931">
    <property type="entry name" value="Fic-like"/>
    <property type="match status" value="1"/>
</dbReference>
<organism evidence="4 5">
    <name type="scientific">Acetobacter persici</name>
    <dbReference type="NCBI Taxonomy" id="1076596"/>
    <lineage>
        <taxon>Bacteria</taxon>
        <taxon>Pseudomonadati</taxon>
        <taxon>Pseudomonadota</taxon>
        <taxon>Alphaproteobacteria</taxon>
        <taxon>Acetobacterales</taxon>
        <taxon>Acetobacteraceae</taxon>
        <taxon>Acetobacter</taxon>
    </lineage>
</organism>
<evidence type="ECO:0000313" key="4">
    <source>
        <dbReference type="EMBL" id="AQT06700.1"/>
    </source>
</evidence>
<protein>
    <recommendedName>
        <fullName evidence="3">Fido domain-containing protein</fullName>
    </recommendedName>
</protein>
<dbReference type="InterPro" id="IPR040198">
    <property type="entry name" value="Fido_containing"/>
</dbReference>
<evidence type="ECO:0000256" key="2">
    <source>
        <dbReference type="PIRSR" id="PIRSR640198-2"/>
    </source>
</evidence>
<dbReference type="PANTHER" id="PTHR13504">
    <property type="entry name" value="FIDO DOMAIN-CONTAINING PROTEIN DDB_G0283145"/>
    <property type="match status" value="1"/>
</dbReference>
<dbReference type="GO" id="GO:0005524">
    <property type="term" value="F:ATP binding"/>
    <property type="evidence" value="ECO:0007669"/>
    <property type="project" value="UniProtKB-KW"/>
</dbReference>
<evidence type="ECO:0000313" key="5">
    <source>
        <dbReference type="Proteomes" id="UP000189055"/>
    </source>
</evidence>
<name>A0A1U9LK84_9PROT</name>
<proteinExistence type="predicted"/>
<dbReference type="PANTHER" id="PTHR13504:SF38">
    <property type="entry name" value="FIDO DOMAIN-CONTAINING PROTEIN"/>
    <property type="match status" value="1"/>
</dbReference>
<reference evidence="4 5" key="1">
    <citation type="submission" date="2016-03" db="EMBL/GenBank/DDBJ databases">
        <title>Acetic acid bacteria sequencing.</title>
        <authorList>
            <person name="Brandt J."/>
            <person name="Jakob F."/>
            <person name="Vogel R.F."/>
        </authorList>
    </citation>
    <scope>NUCLEOTIDE SEQUENCE [LARGE SCALE GENOMIC DNA]</scope>
    <source>
        <strain evidence="4 5">TMW2.1084</strain>
        <plasmid evidence="5">pac1084_1</plasmid>
    </source>
</reference>
<dbReference type="Proteomes" id="UP000189055">
    <property type="component" value="Plasmid pAC1084_1"/>
</dbReference>
<feature type="binding site" evidence="2">
    <location>
        <begin position="286"/>
        <end position="293"/>
    </location>
    <ligand>
        <name>ATP</name>
        <dbReference type="ChEBI" id="CHEBI:30616"/>
    </ligand>
</feature>
<gene>
    <name evidence="4" type="ORF">A0U91_17000</name>
</gene>
<feature type="domain" description="Fido" evidence="3">
    <location>
        <begin position="208"/>
        <end position="340"/>
    </location>
</feature>
<evidence type="ECO:0000256" key="1">
    <source>
        <dbReference type="PIRSR" id="PIRSR640198-1"/>
    </source>
</evidence>
<keyword evidence="2" id="KW-0067">ATP-binding</keyword>
<dbReference type="KEGG" id="aper:A0U91_17000"/>
<keyword evidence="4" id="KW-0614">Plasmid</keyword>
<dbReference type="EMBL" id="CP014688">
    <property type="protein sequence ID" value="AQT06700.1"/>
    <property type="molecule type" value="Genomic_DNA"/>
</dbReference>
<accession>A0A1U9LK84</accession>
<dbReference type="RefSeq" id="WP_157763194.1">
    <property type="nucleotide sequence ID" value="NZ_CP014688.1"/>
</dbReference>
<dbReference type="Pfam" id="PF02661">
    <property type="entry name" value="Fic"/>
    <property type="match status" value="1"/>
</dbReference>
<dbReference type="AlphaFoldDB" id="A0A1U9LK84"/>
<evidence type="ECO:0000259" key="3">
    <source>
        <dbReference type="PROSITE" id="PS51459"/>
    </source>
</evidence>
<dbReference type="PROSITE" id="PS51459">
    <property type="entry name" value="FIDO"/>
    <property type="match status" value="1"/>
</dbReference>